<feature type="region of interest" description="Disordered" evidence="5">
    <location>
        <begin position="1"/>
        <end position="26"/>
    </location>
</feature>
<dbReference type="InterPro" id="IPR003593">
    <property type="entry name" value="AAA+_ATPase"/>
</dbReference>
<dbReference type="PANTHER" id="PTHR43790">
    <property type="entry name" value="CARBOHYDRATE TRANSPORT ATP-BINDING PROTEIN MG119-RELATED"/>
    <property type="match status" value="1"/>
</dbReference>
<keyword evidence="2" id="KW-0677">Repeat</keyword>
<dbReference type="GO" id="GO:0005524">
    <property type="term" value="F:ATP binding"/>
    <property type="evidence" value="ECO:0007669"/>
    <property type="project" value="UniProtKB-KW"/>
</dbReference>
<sequence length="521" mass="56038">MGEFAGGPASPSSAPDDEPAPTGRPAVAEAEHITKKYGETVALDRAHITIRQGEAHALVGRNGAGKSTLVSILTGLQAPDDGEIRFSGAPAPRLPDRDAWRARVACVYQKSTIIPELTVAENLYLNRHERDRFGLVRWKSLWRKAAELLEMWSVDVDVRRPAGELGVEQRQFVEIARALSFGARFIILDEPTAQLDGAAISRLFQRMRAMREQGVTFLFISHHLQEVYEICDTVTVFRDARHILTAPVEELPQGDLVAAMTGEAAGLRQHTARPPLQPDASVVLDVQGLTGEAYEEVDLRVRSGEIVGLAGLGGSGKTELAEAIVGLHAPRAGTVRVADGRPRPGSVPASLEAGVGFVPRDRHHQGLVPLMSIADNATMTIPERLGTAGFVNGRRKDDLAREMIGNLAIKTPGPELPVSGLSGGNQQKVVMARALANDPRLLVLITPTAGVDVRSKEFLLGKVEEIAGNGTGVVIASDELDDLRLCDRVLVMFHGRVVAELAAGWHDHEMVAAMEGVDLDA</sequence>
<evidence type="ECO:0000256" key="4">
    <source>
        <dbReference type="ARBA" id="ARBA00022840"/>
    </source>
</evidence>
<keyword evidence="3" id="KW-0547">Nucleotide-binding</keyword>
<evidence type="ECO:0000313" key="7">
    <source>
        <dbReference type="EMBL" id="MFC4533150.1"/>
    </source>
</evidence>
<comment type="caution">
    <text evidence="7">The sequence shown here is derived from an EMBL/GenBank/DDBJ whole genome shotgun (WGS) entry which is preliminary data.</text>
</comment>
<organism evidence="7 8">
    <name type="scientific">Sphaerisporangium dianthi</name>
    <dbReference type="NCBI Taxonomy" id="1436120"/>
    <lineage>
        <taxon>Bacteria</taxon>
        <taxon>Bacillati</taxon>
        <taxon>Actinomycetota</taxon>
        <taxon>Actinomycetes</taxon>
        <taxon>Streptosporangiales</taxon>
        <taxon>Streptosporangiaceae</taxon>
        <taxon>Sphaerisporangium</taxon>
    </lineage>
</organism>
<feature type="domain" description="ABC transporter" evidence="6">
    <location>
        <begin position="28"/>
        <end position="264"/>
    </location>
</feature>
<evidence type="ECO:0000259" key="6">
    <source>
        <dbReference type="PROSITE" id="PS50893"/>
    </source>
</evidence>
<proteinExistence type="predicted"/>
<evidence type="ECO:0000256" key="5">
    <source>
        <dbReference type="SAM" id="MobiDB-lite"/>
    </source>
</evidence>
<evidence type="ECO:0000256" key="1">
    <source>
        <dbReference type="ARBA" id="ARBA00022448"/>
    </source>
</evidence>
<keyword evidence="4 7" id="KW-0067">ATP-binding</keyword>
<protein>
    <submittedName>
        <fullName evidence="7">Sugar ABC transporter ATP-binding protein</fullName>
    </submittedName>
</protein>
<dbReference type="PROSITE" id="PS50893">
    <property type="entry name" value="ABC_TRANSPORTER_2"/>
    <property type="match status" value="2"/>
</dbReference>
<dbReference type="CDD" id="cd03215">
    <property type="entry name" value="ABC_Carb_Monos_II"/>
    <property type="match status" value="1"/>
</dbReference>
<evidence type="ECO:0000313" key="8">
    <source>
        <dbReference type="Proteomes" id="UP001596004"/>
    </source>
</evidence>
<evidence type="ECO:0000256" key="2">
    <source>
        <dbReference type="ARBA" id="ARBA00022737"/>
    </source>
</evidence>
<dbReference type="InterPro" id="IPR017871">
    <property type="entry name" value="ABC_transporter-like_CS"/>
</dbReference>
<dbReference type="SMART" id="SM00382">
    <property type="entry name" value="AAA"/>
    <property type="match status" value="2"/>
</dbReference>
<name>A0ABV9CJ34_9ACTN</name>
<reference evidence="8" key="1">
    <citation type="journal article" date="2019" name="Int. J. Syst. Evol. Microbiol.">
        <title>The Global Catalogue of Microorganisms (GCM) 10K type strain sequencing project: providing services to taxonomists for standard genome sequencing and annotation.</title>
        <authorList>
            <consortium name="The Broad Institute Genomics Platform"/>
            <consortium name="The Broad Institute Genome Sequencing Center for Infectious Disease"/>
            <person name="Wu L."/>
            <person name="Ma J."/>
        </authorList>
    </citation>
    <scope>NUCLEOTIDE SEQUENCE [LARGE SCALE GENOMIC DNA]</scope>
    <source>
        <strain evidence="8">CGMCC 4.7132</strain>
    </source>
</reference>
<dbReference type="Pfam" id="PF00005">
    <property type="entry name" value="ABC_tran"/>
    <property type="match status" value="2"/>
</dbReference>
<dbReference type="Gene3D" id="3.40.50.300">
    <property type="entry name" value="P-loop containing nucleotide triphosphate hydrolases"/>
    <property type="match status" value="2"/>
</dbReference>
<dbReference type="InterPro" id="IPR050107">
    <property type="entry name" value="ABC_carbohydrate_import_ATPase"/>
</dbReference>
<gene>
    <name evidence="7" type="ORF">ACFO60_20450</name>
</gene>
<dbReference type="CDD" id="cd03216">
    <property type="entry name" value="ABC_Carb_Monos_I"/>
    <property type="match status" value="1"/>
</dbReference>
<dbReference type="InterPro" id="IPR003439">
    <property type="entry name" value="ABC_transporter-like_ATP-bd"/>
</dbReference>
<dbReference type="EMBL" id="JBHSFP010000013">
    <property type="protein sequence ID" value="MFC4533150.1"/>
    <property type="molecule type" value="Genomic_DNA"/>
</dbReference>
<dbReference type="Proteomes" id="UP001596004">
    <property type="component" value="Unassembled WGS sequence"/>
</dbReference>
<dbReference type="PANTHER" id="PTHR43790:SF9">
    <property type="entry name" value="GALACTOFURANOSE TRANSPORTER ATP-BINDING PROTEIN YTFR"/>
    <property type="match status" value="1"/>
</dbReference>
<evidence type="ECO:0000256" key="3">
    <source>
        <dbReference type="ARBA" id="ARBA00022741"/>
    </source>
</evidence>
<keyword evidence="1" id="KW-0813">Transport</keyword>
<feature type="domain" description="ABC transporter" evidence="6">
    <location>
        <begin position="276"/>
        <end position="519"/>
    </location>
</feature>
<dbReference type="PROSITE" id="PS00211">
    <property type="entry name" value="ABC_TRANSPORTER_1"/>
    <property type="match status" value="1"/>
</dbReference>
<dbReference type="RefSeq" id="WP_380842272.1">
    <property type="nucleotide sequence ID" value="NZ_JBHSFP010000013.1"/>
</dbReference>
<dbReference type="SUPFAM" id="SSF52540">
    <property type="entry name" value="P-loop containing nucleoside triphosphate hydrolases"/>
    <property type="match status" value="2"/>
</dbReference>
<dbReference type="InterPro" id="IPR027417">
    <property type="entry name" value="P-loop_NTPase"/>
</dbReference>
<feature type="compositionally biased region" description="Low complexity" evidence="5">
    <location>
        <begin position="1"/>
        <end position="14"/>
    </location>
</feature>
<accession>A0ABV9CJ34</accession>
<keyword evidence="8" id="KW-1185">Reference proteome</keyword>